<dbReference type="InterPro" id="IPR001045">
    <property type="entry name" value="Spermi_synthase"/>
</dbReference>
<comment type="subcellular location">
    <subcellularLocation>
        <location evidence="4">Cell membrane</location>
        <topology evidence="4">Multi-pass membrane protein</topology>
    </subcellularLocation>
</comment>
<evidence type="ECO:0000256" key="3">
    <source>
        <dbReference type="ARBA" id="ARBA00023115"/>
    </source>
</evidence>
<keyword evidence="8" id="KW-1185">Reference proteome</keyword>
<dbReference type="InterPro" id="IPR029063">
    <property type="entry name" value="SAM-dependent_MTases_sf"/>
</dbReference>
<dbReference type="EMBL" id="NMVO01000014">
    <property type="protein sequence ID" value="OYO13000.1"/>
    <property type="molecule type" value="Genomic_DNA"/>
</dbReference>
<reference evidence="7 8" key="1">
    <citation type="submission" date="2017-07" db="EMBL/GenBank/DDBJ databases">
        <title>Draft whole genome sequences of clinical Proprionibacteriaceae strains.</title>
        <authorList>
            <person name="Bernier A.-M."/>
            <person name="Bernard K."/>
            <person name="Domingo M.-C."/>
        </authorList>
    </citation>
    <scope>NUCLEOTIDE SEQUENCE [LARGE SCALE GENOMIC DNA]</scope>
    <source>
        <strain evidence="7 8">NML 030167</strain>
    </source>
</reference>
<dbReference type="PROSITE" id="PS01330">
    <property type="entry name" value="PABS_1"/>
    <property type="match status" value="1"/>
</dbReference>
<comment type="pathway">
    <text evidence="4">Amine and polyamine biosynthesis; spermidine biosynthesis; spermidine from putrescine: step 1/1.</text>
</comment>
<dbReference type="GO" id="GO:0005886">
    <property type="term" value="C:plasma membrane"/>
    <property type="evidence" value="ECO:0007669"/>
    <property type="project" value="UniProtKB-SubCell"/>
</dbReference>
<gene>
    <name evidence="4" type="primary">speE</name>
    <name evidence="7" type="ORF">CGZ94_13470</name>
</gene>
<feature type="active site" description="Proton acceptor" evidence="4 5">
    <location>
        <position position="387"/>
    </location>
</feature>
<dbReference type="SUPFAM" id="SSF53335">
    <property type="entry name" value="S-adenosyl-L-methionine-dependent methyltransferases"/>
    <property type="match status" value="1"/>
</dbReference>
<feature type="binding site" evidence="4">
    <location>
        <position position="283"/>
    </location>
    <ligand>
        <name>spermidine</name>
        <dbReference type="ChEBI" id="CHEBI:57834"/>
    </ligand>
</feature>
<keyword evidence="4" id="KW-1133">Transmembrane helix</keyword>
<name>A0A255GAP3_9ACTN</name>
<feature type="transmembrane region" description="Helical" evidence="4">
    <location>
        <begin position="208"/>
        <end position="226"/>
    </location>
</feature>
<evidence type="ECO:0000256" key="2">
    <source>
        <dbReference type="ARBA" id="ARBA00022679"/>
    </source>
</evidence>
<comment type="subunit">
    <text evidence="4">Homodimer or homotetramer.</text>
</comment>
<keyword evidence="2 4" id="KW-0808">Transferase</keyword>
<dbReference type="GO" id="GO:0010487">
    <property type="term" value="F:thermospermine synthase activity"/>
    <property type="evidence" value="ECO:0007669"/>
    <property type="project" value="UniProtKB-ARBA"/>
</dbReference>
<dbReference type="InterPro" id="IPR036259">
    <property type="entry name" value="MFS_trans_sf"/>
</dbReference>
<feature type="transmembrane region" description="Helical" evidence="4">
    <location>
        <begin position="107"/>
        <end position="133"/>
    </location>
</feature>
<dbReference type="HAMAP" id="MF_00198">
    <property type="entry name" value="Spermidine_synth"/>
    <property type="match status" value="1"/>
</dbReference>
<comment type="similarity">
    <text evidence="1 4">Belongs to the spermidine/spermine synthase family.</text>
</comment>
<dbReference type="InterPro" id="IPR030374">
    <property type="entry name" value="PABS"/>
</dbReference>
<evidence type="ECO:0000256" key="5">
    <source>
        <dbReference type="PROSITE-ProRule" id="PRU00354"/>
    </source>
</evidence>
<evidence type="ECO:0000313" key="8">
    <source>
        <dbReference type="Proteomes" id="UP000215896"/>
    </source>
</evidence>
<dbReference type="Gene3D" id="3.40.50.150">
    <property type="entry name" value="Vaccinia Virus protein VP39"/>
    <property type="match status" value="1"/>
</dbReference>
<feature type="binding site" evidence="4">
    <location>
        <position position="251"/>
    </location>
    <ligand>
        <name>S-methyl-5'-thioadenosine</name>
        <dbReference type="ChEBI" id="CHEBI:17509"/>
    </ligand>
</feature>
<comment type="caution">
    <text evidence="7">The sequence shown here is derived from an EMBL/GenBank/DDBJ whole genome shotgun (WGS) entry which is preliminary data.</text>
</comment>
<dbReference type="GO" id="GO:0008295">
    <property type="term" value="P:spermidine biosynthetic process"/>
    <property type="evidence" value="ECO:0007669"/>
    <property type="project" value="UniProtKB-UniRule"/>
</dbReference>
<feature type="binding site" evidence="4">
    <location>
        <begin position="363"/>
        <end position="364"/>
    </location>
    <ligand>
        <name>S-methyl-5'-thioadenosine</name>
        <dbReference type="ChEBI" id="CHEBI:17509"/>
    </ligand>
</feature>
<evidence type="ECO:0000259" key="6">
    <source>
        <dbReference type="PROSITE" id="PS51006"/>
    </source>
</evidence>
<evidence type="ECO:0000313" key="7">
    <source>
        <dbReference type="EMBL" id="OYO13000.1"/>
    </source>
</evidence>
<evidence type="ECO:0000256" key="1">
    <source>
        <dbReference type="ARBA" id="ARBA00007867"/>
    </source>
</evidence>
<dbReference type="CDD" id="cd02440">
    <property type="entry name" value="AdoMet_MTases"/>
    <property type="match status" value="1"/>
</dbReference>
<dbReference type="PANTHER" id="PTHR43317">
    <property type="entry name" value="THERMOSPERMINE SYNTHASE ACAULIS5"/>
    <property type="match status" value="1"/>
</dbReference>
<dbReference type="OrthoDB" id="9793120at2"/>
<dbReference type="InterPro" id="IPR030373">
    <property type="entry name" value="PABS_CS"/>
</dbReference>
<keyword evidence="3 4" id="KW-0620">Polyamine biosynthesis</keyword>
<feature type="transmembrane region" description="Helical" evidence="4">
    <location>
        <begin position="173"/>
        <end position="196"/>
    </location>
</feature>
<keyword evidence="4" id="KW-0812">Transmembrane</keyword>
<dbReference type="EC" id="2.5.1.16" evidence="4"/>
<protein>
    <recommendedName>
        <fullName evidence="4">Polyamine aminopropyltransferase</fullName>
    </recommendedName>
    <alternativeName>
        <fullName evidence="4">Putrescine aminopropyltransferase</fullName>
        <shortName evidence="4">PAPT</shortName>
    </alternativeName>
    <alternativeName>
        <fullName evidence="4">Spermidine synthase</fullName>
        <shortName evidence="4">SPDS</shortName>
        <shortName evidence="4">SPDSY</shortName>
        <ecNumber evidence="4">2.5.1.16</ecNumber>
    </alternativeName>
</protein>
<keyword evidence="4" id="KW-0472">Membrane</keyword>
<dbReference type="Pfam" id="PF01564">
    <property type="entry name" value="Spermine_synth"/>
    <property type="match status" value="1"/>
</dbReference>
<evidence type="ECO:0000256" key="4">
    <source>
        <dbReference type="HAMAP-Rule" id="MF_00198"/>
    </source>
</evidence>
<dbReference type="AlphaFoldDB" id="A0A255GAP3"/>
<proteinExistence type="inferred from homology"/>
<feature type="transmembrane region" description="Helical" evidence="4">
    <location>
        <begin position="79"/>
        <end position="101"/>
    </location>
</feature>
<keyword evidence="4" id="KW-1003">Cell membrane</keyword>
<feature type="transmembrane region" description="Helical" evidence="4">
    <location>
        <begin position="47"/>
        <end position="67"/>
    </location>
</feature>
<feature type="transmembrane region" description="Helical" evidence="4">
    <location>
        <begin position="15"/>
        <end position="41"/>
    </location>
</feature>
<comment type="caution">
    <text evidence="4">Lacks conserved residue(s) required for the propagation of feature annotation.</text>
</comment>
<feature type="binding site" evidence="4">
    <location>
        <position position="329"/>
    </location>
    <ligand>
        <name>S-methyl-5'-thioadenosine</name>
        <dbReference type="ChEBI" id="CHEBI:17509"/>
    </ligand>
</feature>
<feature type="domain" description="PABS" evidence="6">
    <location>
        <begin position="221"/>
        <end position="466"/>
    </location>
</feature>
<dbReference type="PROSITE" id="PS51006">
    <property type="entry name" value="PABS_2"/>
    <property type="match status" value="1"/>
</dbReference>
<accession>A0A255GAP3</accession>
<dbReference type="GO" id="GO:0004766">
    <property type="term" value="F:spermidine synthase activity"/>
    <property type="evidence" value="ECO:0007669"/>
    <property type="project" value="UniProtKB-UniRule"/>
</dbReference>
<comment type="catalytic activity">
    <reaction evidence="4">
        <text>S-adenosyl 3-(methylsulfanyl)propylamine + putrescine = S-methyl-5'-thioadenosine + spermidine + H(+)</text>
        <dbReference type="Rhea" id="RHEA:12721"/>
        <dbReference type="ChEBI" id="CHEBI:15378"/>
        <dbReference type="ChEBI" id="CHEBI:17509"/>
        <dbReference type="ChEBI" id="CHEBI:57443"/>
        <dbReference type="ChEBI" id="CHEBI:57834"/>
        <dbReference type="ChEBI" id="CHEBI:326268"/>
        <dbReference type="EC" id="2.5.1.16"/>
    </reaction>
</comment>
<keyword evidence="4" id="KW-0745">Spermidine biosynthesis</keyword>
<dbReference type="SUPFAM" id="SSF103473">
    <property type="entry name" value="MFS general substrate transporter"/>
    <property type="match status" value="1"/>
</dbReference>
<feature type="transmembrane region" description="Helical" evidence="4">
    <location>
        <begin position="145"/>
        <end position="167"/>
    </location>
</feature>
<dbReference type="PANTHER" id="PTHR43317:SF1">
    <property type="entry name" value="THERMOSPERMINE SYNTHASE ACAULIS5"/>
    <property type="match status" value="1"/>
</dbReference>
<dbReference type="NCBIfam" id="NF002956">
    <property type="entry name" value="PRK03612.1"/>
    <property type="match status" value="1"/>
</dbReference>
<dbReference type="UniPathway" id="UPA00248">
    <property type="reaction ID" value="UER00314"/>
</dbReference>
<dbReference type="Proteomes" id="UP000215896">
    <property type="component" value="Unassembled WGS sequence"/>
</dbReference>
<dbReference type="NCBIfam" id="NF037959">
    <property type="entry name" value="MFS_SpdSyn"/>
    <property type="match status" value="1"/>
</dbReference>
<feature type="binding site" evidence="4">
    <location>
        <position position="310"/>
    </location>
    <ligand>
        <name>spermidine</name>
        <dbReference type="ChEBI" id="CHEBI:57834"/>
    </ligand>
</feature>
<organism evidence="7 8">
    <name type="scientific">Enemella evansiae</name>
    <dbReference type="NCBI Taxonomy" id="2016499"/>
    <lineage>
        <taxon>Bacteria</taxon>
        <taxon>Bacillati</taxon>
        <taxon>Actinomycetota</taxon>
        <taxon>Actinomycetes</taxon>
        <taxon>Propionibacteriales</taxon>
        <taxon>Propionibacteriaceae</taxon>
        <taxon>Enemella</taxon>
    </lineage>
</organism>
<sequence length="541" mass="58253">MTETGPRALPRRAGALVFGAVFLCASCGMVYELALIAIGSYLLGNAVVQASIVLSVMVFAMGIGALLSKRLVGRAAAGFAVIELALGLLGGMSVVLLYTSFAWLQAYTLALVILALLIGGLIGAEIPLLMNLLQQIRQRRASDEVADMFAADYVGGLVGGLVFPFLLLPTLGLLKGTLVTGAVNAVVGSVVVLWLFRDTIARRVRRMLTAGLALVLALLAATWVFSDEIEVTSRQQLYSAPIIHAERTPYQEIVLTRLEPRDDTRLFLNGNLQLSSTDEYRYHEALVHPVMAPDANGATPKRVLVLGGGDGMAVRELLKYPVEQITLVDLDPAMTRLARTNPRLRELNRGSLDDPRVRIVNDDAFSYLRSNAGASGARVQFDAIVQDLPDPSNEALAKLYSVEMFGMARNALAPQGRMVVQSTSPYFARDAYWCIGATLREAGFATSGYHVDVPSFGDWGFFLVSRPGEAGAAAGGQADPQAPGGPPVAMSPTLTDLRFLTPEVLAGARAFPRDAGYRPVKVSTLLEPAVMEYHRKGWRTY</sequence>
<comment type="function">
    <text evidence="4">Catalyzes the irreversible transfer of a propylamine group from the amino donor S-adenosylmethioninamine (decarboxy-AdoMet) to putrescine (1,4-diaminobutane) to yield spermidine.</text>
</comment>